<dbReference type="CDD" id="cd00051">
    <property type="entry name" value="EFh"/>
    <property type="match status" value="2"/>
</dbReference>
<dbReference type="STRING" id="1157962.A0A250XMC8"/>
<dbReference type="Pfam" id="PF13499">
    <property type="entry name" value="EF-hand_7"/>
    <property type="match status" value="2"/>
</dbReference>
<dbReference type="Proteomes" id="UP000232323">
    <property type="component" value="Unassembled WGS sequence"/>
</dbReference>
<dbReference type="InterPro" id="IPR050230">
    <property type="entry name" value="CALM/Myosin/TropC-like"/>
</dbReference>
<evidence type="ECO:0000313" key="5">
    <source>
        <dbReference type="Proteomes" id="UP000232323"/>
    </source>
</evidence>
<reference evidence="4 5" key="1">
    <citation type="submission" date="2017-08" db="EMBL/GenBank/DDBJ databases">
        <title>Acidophilic green algal genome provides insights into adaptation to an acidic environment.</title>
        <authorList>
            <person name="Hirooka S."/>
            <person name="Hirose Y."/>
            <person name="Kanesaki Y."/>
            <person name="Higuchi S."/>
            <person name="Fujiwara T."/>
            <person name="Onuma R."/>
            <person name="Era A."/>
            <person name="Ohbayashi R."/>
            <person name="Uzuka A."/>
            <person name="Nozaki H."/>
            <person name="Yoshikawa H."/>
            <person name="Miyagishima S.Y."/>
        </authorList>
    </citation>
    <scope>NUCLEOTIDE SEQUENCE [LARGE SCALE GENOMIC DNA]</scope>
    <source>
        <strain evidence="4 5">NIES-2499</strain>
    </source>
</reference>
<feature type="domain" description="EF-hand" evidence="3">
    <location>
        <begin position="11"/>
        <end position="46"/>
    </location>
</feature>
<keyword evidence="5" id="KW-1185">Reference proteome</keyword>
<keyword evidence="1" id="KW-0677">Repeat</keyword>
<name>A0A250XMC8_9CHLO</name>
<dbReference type="InterPro" id="IPR011992">
    <property type="entry name" value="EF-hand-dom_pair"/>
</dbReference>
<protein>
    <recommendedName>
        <fullName evidence="3">EF-hand domain-containing protein</fullName>
    </recommendedName>
</protein>
<dbReference type="GO" id="GO:0005509">
    <property type="term" value="F:calcium ion binding"/>
    <property type="evidence" value="ECO:0007669"/>
    <property type="project" value="InterPro"/>
</dbReference>
<dbReference type="InterPro" id="IPR002048">
    <property type="entry name" value="EF_hand_dom"/>
</dbReference>
<feature type="domain" description="EF-hand" evidence="3">
    <location>
        <begin position="124"/>
        <end position="157"/>
    </location>
</feature>
<accession>A0A250XMC8</accession>
<comment type="caution">
    <text evidence="4">The sequence shown here is derived from an EMBL/GenBank/DDBJ whole genome shotgun (WGS) entry which is preliminary data.</text>
</comment>
<dbReference type="PROSITE" id="PS00018">
    <property type="entry name" value="EF_HAND_1"/>
    <property type="match status" value="4"/>
</dbReference>
<feature type="domain" description="EF-hand" evidence="3">
    <location>
        <begin position="88"/>
        <end position="123"/>
    </location>
</feature>
<dbReference type="Gene3D" id="1.10.238.10">
    <property type="entry name" value="EF-hand"/>
    <property type="match status" value="2"/>
</dbReference>
<gene>
    <name evidence="4" type="ORF">CEUSTIGMA_g11364.t1</name>
</gene>
<dbReference type="SUPFAM" id="SSF47473">
    <property type="entry name" value="EF-hand"/>
    <property type="match status" value="1"/>
</dbReference>
<keyword evidence="2" id="KW-0106">Calcium</keyword>
<evidence type="ECO:0000256" key="1">
    <source>
        <dbReference type="ARBA" id="ARBA00022737"/>
    </source>
</evidence>
<dbReference type="OrthoDB" id="26525at2759"/>
<dbReference type="EMBL" id="BEGY01000111">
    <property type="protein sequence ID" value="GAX83940.1"/>
    <property type="molecule type" value="Genomic_DNA"/>
</dbReference>
<evidence type="ECO:0000313" key="4">
    <source>
        <dbReference type="EMBL" id="GAX83940.1"/>
    </source>
</evidence>
<proteinExistence type="predicted"/>
<dbReference type="GO" id="GO:0016460">
    <property type="term" value="C:myosin II complex"/>
    <property type="evidence" value="ECO:0007669"/>
    <property type="project" value="TreeGrafter"/>
</dbReference>
<dbReference type="PANTHER" id="PTHR23048:SF0">
    <property type="entry name" value="CALMODULIN LIKE 3"/>
    <property type="match status" value="1"/>
</dbReference>
<evidence type="ECO:0000256" key="2">
    <source>
        <dbReference type="ARBA" id="ARBA00022837"/>
    </source>
</evidence>
<dbReference type="SMART" id="SM00054">
    <property type="entry name" value="EFh"/>
    <property type="match status" value="4"/>
</dbReference>
<sequence length="157" mass="16850">MASTSGRVLETASSVQEEAFRMFDSDGDGLINTSDLCAALNKLGQIPTAGELKSMIQEVDANGDGKIDYHEFLVLTSRGKSDLHDGSSSEASLKHAFKVFDKDGDGFISPAELREELKASGKVLTMAEAEALVKECDLDGDGKLCYAEFAKFVEDTT</sequence>
<dbReference type="PANTHER" id="PTHR23048">
    <property type="entry name" value="MYOSIN LIGHT CHAIN 1, 3"/>
    <property type="match status" value="1"/>
</dbReference>
<organism evidence="4 5">
    <name type="scientific">Chlamydomonas eustigma</name>
    <dbReference type="NCBI Taxonomy" id="1157962"/>
    <lineage>
        <taxon>Eukaryota</taxon>
        <taxon>Viridiplantae</taxon>
        <taxon>Chlorophyta</taxon>
        <taxon>core chlorophytes</taxon>
        <taxon>Chlorophyceae</taxon>
        <taxon>CS clade</taxon>
        <taxon>Chlamydomonadales</taxon>
        <taxon>Chlamydomonadaceae</taxon>
        <taxon>Chlamydomonas</taxon>
    </lineage>
</organism>
<dbReference type="AlphaFoldDB" id="A0A250XMC8"/>
<dbReference type="PROSITE" id="PS50222">
    <property type="entry name" value="EF_HAND_2"/>
    <property type="match status" value="4"/>
</dbReference>
<dbReference type="InterPro" id="IPR018247">
    <property type="entry name" value="EF_Hand_1_Ca_BS"/>
</dbReference>
<evidence type="ECO:0000259" key="3">
    <source>
        <dbReference type="PROSITE" id="PS50222"/>
    </source>
</evidence>
<feature type="domain" description="EF-hand" evidence="3">
    <location>
        <begin position="47"/>
        <end position="82"/>
    </location>
</feature>
<dbReference type="FunFam" id="1.10.238.10:FF:000178">
    <property type="entry name" value="Calmodulin-2 A"/>
    <property type="match status" value="1"/>
</dbReference>